<organism evidence="1 2">
    <name type="scientific">Pelovirga terrestris</name>
    <dbReference type="NCBI Taxonomy" id="2771352"/>
    <lineage>
        <taxon>Bacteria</taxon>
        <taxon>Pseudomonadati</taxon>
        <taxon>Thermodesulfobacteriota</taxon>
        <taxon>Desulfuromonadia</taxon>
        <taxon>Geobacterales</taxon>
        <taxon>Geobacteraceae</taxon>
        <taxon>Pelovirga</taxon>
    </lineage>
</organism>
<comment type="caution">
    <text evidence="1">The sequence shown here is derived from an EMBL/GenBank/DDBJ whole genome shotgun (WGS) entry which is preliminary data.</text>
</comment>
<accession>A0A8J6QZN6</accession>
<gene>
    <name evidence="1" type="ORF">ICT70_12590</name>
</gene>
<protein>
    <submittedName>
        <fullName evidence="1">Cytochrome C</fullName>
    </submittedName>
</protein>
<dbReference type="EMBL" id="JACWUN010000016">
    <property type="protein sequence ID" value="MBD1401502.1"/>
    <property type="molecule type" value="Genomic_DNA"/>
</dbReference>
<keyword evidence="2" id="KW-1185">Reference proteome</keyword>
<name>A0A8J6QZN6_9BACT</name>
<reference evidence="1" key="1">
    <citation type="submission" date="2020-09" db="EMBL/GenBank/DDBJ databases">
        <title>Pelobacter alkaliphilus sp. nov., a novel anaerobic arsenate-reducing bacterium from terrestrial mud volcano.</title>
        <authorList>
            <person name="Khomyakova M.A."/>
            <person name="Merkel A.Y."/>
            <person name="Slobodkin A.I."/>
        </authorList>
    </citation>
    <scope>NUCLEOTIDE SEQUENCE</scope>
    <source>
        <strain evidence="1">M08fum</strain>
    </source>
</reference>
<evidence type="ECO:0000313" key="2">
    <source>
        <dbReference type="Proteomes" id="UP000632828"/>
    </source>
</evidence>
<dbReference type="Proteomes" id="UP000632828">
    <property type="component" value="Unassembled WGS sequence"/>
</dbReference>
<dbReference type="RefSeq" id="WP_191157176.1">
    <property type="nucleotide sequence ID" value="NZ_JACWUN010000016.1"/>
</dbReference>
<dbReference type="Pfam" id="PF22297">
    <property type="entry name" value="PccH"/>
    <property type="match status" value="1"/>
</dbReference>
<evidence type="ECO:0000313" key="1">
    <source>
        <dbReference type="EMBL" id="MBD1401502.1"/>
    </source>
</evidence>
<dbReference type="AlphaFoldDB" id="A0A8J6QZN6"/>
<sequence>MLKRKILLLATVASFITLGFSGLVIAAGHGSAPTWRNAIAPMVEAKCAMCHGDHAPEVNEWNLLGEERKTTAPRMNTYPHFMSFVVWPETGAMMRRLDDGSASGGKPGNMYQYLGSNDEERAKNLQTIKTWMGEGAWNLNRFNARGDTPGISKEQLAKIKAPY</sequence>
<proteinExistence type="predicted"/>